<feature type="region of interest" description="Disordered" evidence="1">
    <location>
        <begin position="31"/>
        <end position="68"/>
    </location>
</feature>
<keyword evidence="3" id="KW-1185">Reference proteome</keyword>
<dbReference type="EMBL" id="ML220113">
    <property type="protein sequence ID" value="TGZ84316.1"/>
    <property type="molecule type" value="Genomic_DNA"/>
</dbReference>
<evidence type="ECO:0000313" key="2">
    <source>
        <dbReference type="EMBL" id="TGZ84316.1"/>
    </source>
</evidence>
<dbReference type="InParanoid" id="A0A4S2N5A8"/>
<dbReference type="Pfam" id="PF04430">
    <property type="entry name" value="DUF498"/>
    <property type="match status" value="1"/>
</dbReference>
<dbReference type="AlphaFoldDB" id="A0A4S2N5A8"/>
<dbReference type="PANTHER" id="PTHR21192">
    <property type="entry name" value="NUCLEAR PROTEIN E3-3"/>
    <property type="match status" value="1"/>
</dbReference>
<gene>
    <name evidence="2" type="ORF">EX30DRAFT_369604</name>
</gene>
<dbReference type="InterPro" id="IPR036748">
    <property type="entry name" value="MTH938-like_sf"/>
</dbReference>
<reference evidence="2 3" key="1">
    <citation type="submission" date="2019-04" db="EMBL/GenBank/DDBJ databases">
        <title>Comparative genomics and transcriptomics to analyze fruiting body development in filamentous ascomycetes.</title>
        <authorList>
            <consortium name="DOE Joint Genome Institute"/>
            <person name="Lutkenhaus R."/>
            <person name="Traeger S."/>
            <person name="Breuer J."/>
            <person name="Kuo A."/>
            <person name="Lipzen A."/>
            <person name="Pangilinan J."/>
            <person name="Dilworth D."/>
            <person name="Sandor L."/>
            <person name="Poggeler S."/>
            <person name="Barry K."/>
            <person name="Grigoriev I.V."/>
            <person name="Nowrousian M."/>
        </authorList>
    </citation>
    <scope>NUCLEOTIDE SEQUENCE [LARGE SCALE GENOMIC DNA]</scope>
    <source>
        <strain evidence="2 3">CBS 389.68</strain>
    </source>
</reference>
<evidence type="ECO:0008006" key="4">
    <source>
        <dbReference type="Google" id="ProtNLM"/>
    </source>
</evidence>
<dbReference type="InterPro" id="IPR007523">
    <property type="entry name" value="NDUFAF3/AAMDC"/>
</dbReference>
<dbReference type="Proteomes" id="UP000298138">
    <property type="component" value="Unassembled WGS sequence"/>
</dbReference>
<dbReference type="OrthoDB" id="20681at2759"/>
<evidence type="ECO:0000313" key="3">
    <source>
        <dbReference type="Proteomes" id="UP000298138"/>
    </source>
</evidence>
<organism evidence="2 3">
    <name type="scientific">Ascodesmis nigricans</name>
    <dbReference type="NCBI Taxonomy" id="341454"/>
    <lineage>
        <taxon>Eukaryota</taxon>
        <taxon>Fungi</taxon>
        <taxon>Dikarya</taxon>
        <taxon>Ascomycota</taxon>
        <taxon>Pezizomycotina</taxon>
        <taxon>Pezizomycetes</taxon>
        <taxon>Pezizales</taxon>
        <taxon>Ascodesmidaceae</taxon>
        <taxon>Ascodesmis</taxon>
    </lineage>
</organism>
<dbReference type="Gene3D" id="3.40.1230.10">
    <property type="entry name" value="MTH938-like"/>
    <property type="match status" value="1"/>
</dbReference>
<dbReference type="SUPFAM" id="SSF64076">
    <property type="entry name" value="MTH938-like"/>
    <property type="match status" value="1"/>
</dbReference>
<accession>A0A4S2N5A8</accession>
<evidence type="ECO:0000256" key="1">
    <source>
        <dbReference type="SAM" id="MobiDB-lite"/>
    </source>
</evidence>
<dbReference type="STRING" id="341454.A0A4S2N5A8"/>
<dbReference type="GO" id="GO:0032981">
    <property type="term" value="P:mitochondrial respiratory chain complex I assembly"/>
    <property type="evidence" value="ECO:0007669"/>
    <property type="project" value="TreeGrafter"/>
</dbReference>
<dbReference type="GO" id="GO:0005743">
    <property type="term" value="C:mitochondrial inner membrane"/>
    <property type="evidence" value="ECO:0007669"/>
    <property type="project" value="TreeGrafter"/>
</dbReference>
<proteinExistence type="predicted"/>
<sequence length="221" mass="23994">MLSRSAPLFRPLCTRSAVSRPIVQSAFVRSYKVVSRKTPPPPPPSENVTPSRNALPKDGESTPPQSPANVFSELDVMSGVPTPGSAVETVAENGFVLSNGTRWNDGSGAMLLHNEAFKWRAAERSSEIEHKALKTGILELPDTVWGILEVIHPKPELLIVGTGNKSLMLSVKDRNRLTELGIRMDVMDTSNAAAQYNLLSTERSGMEIAAALLVYGFGKRK</sequence>
<name>A0A4S2N5A8_9PEZI</name>
<protein>
    <recommendedName>
        <fullName evidence="4">NADH dehydrogenase [ubiquinone] 1 alpha subcomplex assembly factor 3</fullName>
    </recommendedName>
</protein>
<dbReference type="PANTHER" id="PTHR21192:SF2">
    <property type="entry name" value="NADH DEHYDROGENASE [UBIQUINONE] 1 ALPHA SUBCOMPLEX ASSEMBLY FACTOR 3"/>
    <property type="match status" value="1"/>
</dbReference>